<dbReference type="SMART" id="SM00958">
    <property type="entry name" value="SecA_PP_bind"/>
    <property type="match status" value="1"/>
</dbReference>
<keyword evidence="13" id="KW-0811">Translocation</keyword>
<keyword evidence="8" id="KW-0547">Nucleotide-binding</keyword>
<dbReference type="Pfam" id="PF07517">
    <property type="entry name" value="SecA_DEAD"/>
    <property type="match status" value="1"/>
</dbReference>
<evidence type="ECO:0000256" key="4">
    <source>
        <dbReference type="ARBA" id="ARBA00022448"/>
    </source>
</evidence>
<evidence type="ECO:0000256" key="3">
    <source>
        <dbReference type="ARBA" id="ARBA00007650"/>
    </source>
</evidence>
<evidence type="ECO:0000256" key="2">
    <source>
        <dbReference type="ARBA" id="ARBA00004170"/>
    </source>
</evidence>
<evidence type="ECO:0000256" key="13">
    <source>
        <dbReference type="ARBA" id="ARBA00023010"/>
    </source>
</evidence>
<dbReference type="EMBL" id="CAFBPN010000069">
    <property type="protein sequence ID" value="CAB5025927.1"/>
    <property type="molecule type" value="Genomic_DNA"/>
</dbReference>
<sequence length="737" mass="82106">MAGSLEEKVQRGHNFAIVDEVDSILIDEARTPLIISGRLADAAQLYYRFASVVRALTRDVDYEVDEPKRTVVPTEEGIEKVEAQLGVSNLYDGVQQNLVHQLQVALKAKELYKRDKDYIIQGGEVKIVDEFTGRILEGRRWSEGIHQAIEAKEGVKIKEENQTLATITLQNYFRMYKKLSGMTGTAQTEAAELVNTYQLAVVSIPTNKSVLRLDQPDLIYKNEEAKFAAVVEEIVEKNKNGQPVLVGTISVEKSEHLSRQLNKRGIKHEVLNAKQHSREAHIVTQAGRIGAVTVATNMAGRGVDILLGGNPEGLARQAVLAEGFTEETLLDEFALPVPLNQMPADFQSSRATAQARYQALLDQFKVQCSAEGNEVRAAGGLFVLGTERHESRRIDNQLRGRAGRQGDPGESRFYLSLDDELLRLFATGALSWVMSRALPDDEAIEAKMVTKAIERAQSTVEQRNGEIRKNVLKYDEVMNEQRKVIYMRRDQILDGLDLHAAAMEYLSEAVDSLIAAYCVSEADDEWDLDGLTRDLATYWPTTVAVSLLEQASSTDNIYDIVMADAAVFYKQREEQLGETVMREIERQVMLRIIDQRWREHLEEMDYLQEGINLRAMGQKDPLTEWQREGYDMFGSLMKGIAQDFVKYVMHVEVVSDDAAGTTVQNIRQTSSDDDTASGFDIAAASAIADGELPPEAAPVRAVSNTPVVKSEFDKTPRNAPCPCGSGKKFKVCHGKTA</sequence>
<dbReference type="InterPro" id="IPR027417">
    <property type="entry name" value="P-loop_NTPase"/>
</dbReference>
<dbReference type="NCBIfam" id="TIGR00963">
    <property type="entry name" value="secA"/>
    <property type="match status" value="1"/>
</dbReference>
<reference evidence="16" key="1">
    <citation type="submission" date="2020-05" db="EMBL/GenBank/DDBJ databases">
        <authorList>
            <person name="Chiriac C."/>
            <person name="Salcher M."/>
            <person name="Ghai R."/>
            <person name="Kavagutti S V."/>
        </authorList>
    </citation>
    <scope>NUCLEOTIDE SEQUENCE</scope>
</reference>
<dbReference type="Gene3D" id="3.10.450.50">
    <property type="match status" value="1"/>
</dbReference>
<dbReference type="PROSITE" id="PS01312">
    <property type="entry name" value="SECA"/>
    <property type="match status" value="1"/>
</dbReference>
<dbReference type="InterPro" id="IPR011130">
    <property type="entry name" value="SecA_preprotein_X-link_dom"/>
</dbReference>
<dbReference type="InterPro" id="IPR020937">
    <property type="entry name" value="SecA_CS"/>
</dbReference>
<evidence type="ECO:0000259" key="15">
    <source>
        <dbReference type="PROSITE" id="PS51196"/>
    </source>
</evidence>
<dbReference type="PANTHER" id="PTHR30612:SF0">
    <property type="entry name" value="CHLOROPLAST PROTEIN-TRANSPORTING ATPASE"/>
    <property type="match status" value="1"/>
</dbReference>
<dbReference type="PRINTS" id="PR00906">
    <property type="entry name" value="SECA"/>
</dbReference>
<dbReference type="SUPFAM" id="SSF81886">
    <property type="entry name" value="Helical scaffold and wing domains of SecA"/>
    <property type="match status" value="1"/>
</dbReference>
<evidence type="ECO:0000256" key="10">
    <source>
        <dbReference type="ARBA" id="ARBA00022840"/>
    </source>
</evidence>
<comment type="subcellular location">
    <subcellularLocation>
        <location evidence="2">Membrane</location>
        <topology evidence="2">Peripheral membrane protein</topology>
    </subcellularLocation>
</comment>
<dbReference type="CDD" id="cd18803">
    <property type="entry name" value="SF2_C_secA"/>
    <property type="match status" value="1"/>
</dbReference>
<evidence type="ECO:0000256" key="8">
    <source>
        <dbReference type="ARBA" id="ARBA00022741"/>
    </source>
</evidence>
<dbReference type="Pfam" id="PF21090">
    <property type="entry name" value="P-loop_SecA"/>
    <property type="match status" value="1"/>
</dbReference>
<evidence type="ECO:0000256" key="12">
    <source>
        <dbReference type="ARBA" id="ARBA00022967"/>
    </source>
</evidence>
<dbReference type="GO" id="GO:0006605">
    <property type="term" value="P:protein targeting"/>
    <property type="evidence" value="ECO:0007669"/>
    <property type="project" value="InterPro"/>
</dbReference>
<dbReference type="InterPro" id="IPR044722">
    <property type="entry name" value="SecA_SF2_C"/>
</dbReference>
<dbReference type="InterPro" id="IPR014018">
    <property type="entry name" value="SecA_motor_DEAD"/>
</dbReference>
<evidence type="ECO:0000256" key="7">
    <source>
        <dbReference type="ARBA" id="ARBA00022723"/>
    </source>
</evidence>
<keyword evidence="9" id="KW-0862">Zinc</keyword>
<proteinExistence type="inferred from homology"/>
<keyword evidence="10" id="KW-0067">ATP-binding</keyword>
<evidence type="ECO:0000313" key="16">
    <source>
        <dbReference type="EMBL" id="CAB5025927.1"/>
    </source>
</evidence>
<dbReference type="SMART" id="SM00957">
    <property type="entry name" value="SecA_DEAD"/>
    <property type="match status" value="1"/>
</dbReference>
<dbReference type="InterPro" id="IPR011115">
    <property type="entry name" value="SecA_DEAD"/>
</dbReference>
<dbReference type="PROSITE" id="PS51196">
    <property type="entry name" value="SECA_MOTOR_DEAD"/>
    <property type="match status" value="1"/>
</dbReference>
<protein>
    <submittedName>
        <fullName evidence="16">Unannotated protein</fullName>
    </submittedName>
</protein>
<dbReference type="SUPFAM" id="SSF52540">
    <property type="entry name" value="P-loop containing nucleoside triphosphate hydrolases"/>
    <property type="match status" value="2"/>
</dbReference>
<dbReference type="Pfam" id="PF01043">
    <property type="entry name" value="SecA_PP_bind"/>
    <property type="match status" value="1"/>
</dbReference>
<name>A0A6J7RB04_9ZZZZ</name>
<dbReference type="AlphaFoldDB" id="A0A6J7RB04"/>
<dbReference type="PANTHER" id="PTHR30612">
    <property type="entry name" value="SECA INNER MEMBRANE COMPONENT OF SEC PROTEIN SECRETION SYSTEM"/>
    <property type="match status" value="1"/>
</dbReference>
<dbReference type="GO" id="GO:0031522">
    <property type="term" value="C:cell envelope Sec protein transport complex"/>
    <property type="evidence" value="ECO:0007669"/>
    <property type="project" value="TreeGrafter"/>
</dbReference>
<keyword evidence="4" id="KW-0813">Transport</keyword>
<organism evidence="16">
    <name type="scientific">freshwater metagenome</name>
    <dbReference type="NCBI Taxonomy" id="449393"/>
    <lineage>
        <taxon>unclassified sequences</taxon>
        <taxon>metagenomes</taxon>
        <taxon>ecological metagenomes</taxon>
    </lineage>
</organism>
<dbReference type="InterPro" id="IPR011116">
    <property type="entry name" value="SecA_Wing/Scaffold"/>
</dbReference>
<keyword evidence="6" id="KW-0963">Cytoplasm</keyword>
<dbReference type="Pfam" id="PF07516">
    <property type="entry name" value="SecA_SW"/>
    <property type="match status" value="1"/>
</dbReference>
<evidence type="ECO:0000256" key="6">
    <source>
        <dbReference type="ARBA" id="ARBA00022490"/>
    </source>
</evidence>
<dbReference type="Gene3D" id="3.40.50.300">
    <property type="entry name" value="P-loop containing nucleotide triphosphate hydrolases"/>
    <property type="match status" value="2"/>
</dbReference>
<keyword evidence="11" id="KW-0653">Protein transport</keyword>
<dbReference type="HAMAP" id="MF_01382">
    <property type="entry name" value="SecA"/>
    <property type="match status" value="1"/>
</dbReference>
<gene>
    <name evidence="16" type="ORF">UFOPK4098_01144</name>
</gene>
<comment type="similarity">
    <text evidence="3">Belongs to the SecA family.</text>
</comment>
<dbReference type="Pfam" id="PF02810">
    <property type="entry name" value="SEC-C"/>
    <property type="match status" value="1"/>
</dbReference>
<keyword evidence="14" id="KW-0472">Membrane</keyword>
<dbReference type="Gene3D" id="1.10.3060.10">
    <property type="entry name" value="Helical scaffold and wing domains of SecA"/>
    <property type="match status" value="1"/>
</dbReference>
<dbReference type="FunFam" id="3.90.1440.10:FF:000002">
    <property type="entry name" value="Protein translocase subunit SecA"/>
    <property type="match status" value="1"/>
</dbReference>
<dbReference type="GO" id="GO:0006886">
    <property type="term" value="P:intracellular protein transport"/>
    <property type="evidence" value="ECO:0007669"/>
    <property type="project" value="InterPro"/>
</dbReference>
<dbReference type="Gene3D" id="3.90.1440.10">
    <property type="entry name" value="SecA, preprotein cross-linking domain"/>
    <property type="match status" value="1"/>
</dbReference>
<evidence type="ECO:0000256" key="11">
    <source>
        <dbReference type="ARBA" id="ARBA00022927"/>
    </source>
</evidence>
<comment type="cofactor">
    <cofactor evidence="1">
        <name>Zn(2+)</name>
        <dbReference type="ChEBI" id="CHEBI:29105"/>
    </cofactor>
</comment>
<dbReference type="InterPro" id="IPR000185">
    <property type="entry name" value="SecA"/>
</dbReference>
<keyword evidence="7" id="KW-0479">Metal-binding</keyword>
<dbReference type="GO" id="GO:0005524">
    <property type="term" value="F:ATP binding"/>
    <property type="evidence" value="ECO:0007669"/>
    <property type="project" value="UniProtKB-KW"/>
</dbReference>
<dbReference type="InterPro" id="IPR004027">
    <property type="entry name" value="SEC_C_motif"/>
</dbReference>
<evidence type="ECO:0000256" key="5">
    <source>
        <dbReference type="ARBA" id="ARBA00022475"/>
    </source>
</evidence>
<dbReference type="GO" id="GO:0043952">
    <property type="term" value="P:protein transport by the Sec complex"/>
    <property type="evidence" value="ECO:0007669"/>
    <property type="project" value="TreeGrafter"/>
</dbReference>
<dbReference type="InterPro" id="IPR036670">
    <property type="entry name" value="SecA_X-link_sf"/>
</dbReference>
<feature type="domain" description="SecA family profile" evidence="15">
    <location>
        <begin position="1"/>
        <end position="445"/>
    </location>
</feature>
<evidence type="ECO:0000256" key="9">
    <source>
        <dbReference type="ARBA" id="ARBA00022833"/>
    </source>
</evidence>
<dbReference type="NCBIfam" id="NF009538">
    <property type="entry name" value="PRK12904.1"/>
    <property type="match status" value="1"/>
</dbReference>
<evidence type="ECO:0000256" key="1">
    <source>
        <dbReference type="ARBA" id="ARBA00001947"/>
    </source>
</evidence>
<keyword evidence="12" id="KW-1278">Translocase</keyword>
<keyword evidence="5" id="KW-1003">Cell membrane</keyword>
<dbReference type="GO" id="GO:0005829">
    <property type="term" value="C:cytosol"/>
    <property type="evidence" value="ECO:0007669"/>
    <property type="project" value="TreeGrafter"/>
</dbReference>
<dbReference type="SUPFAM" id="SSF81767">
    <property type="entry name" value="Pre-protein crosslinking domain of SecA"/>
    <property type="match status" value="1"/>
</dbReference>
<dbReference type="GO" id="GO:0046872">
    <property type="term" value="F:metal ion binding"/>
    <property type="evidence" value="ECO:0007669"/>
    <property type="project" value="UniProtKB-KW"/>
</dbReference>
<dbReference type="GO" id="GO:0017038">
    <property type="term" value="P:protein import"/>
    <property type="evidence" value="ECO:0007669"/>
    <property type="project" value="InterPro"/>
</dbReference>
<dbReference type="GO" id="GO:0005886">
    <property type="term" value="C:plasma membrane"/>
    <property type="evidence" value="ECO:0007669"/>
    <property type="project" value="TreeGrafter"/>
</dbReference>
<dbReference type="InterPro" id="IPR036266">
    <property type="entry name" value="SecA_Wing/Scaffold_sf"/>
</dbReference>
<accession>A0A6J7RB04</accession>
<evidence type="ECO:0000256" key="14">
    <source>
        <dbReference type="ARBA" id="ARBA00023136"/>
    </source>
</evidence>